<keyword evidence="1" id="KW-1133">Transmembrane helix</keyword>
<dbReference type="Gramene" id="Bo2g092990.1">
    <property type="protein sequence ID" value="Bo2g092990.1"/>
    <property type="gene ID" value="Bo2g092990"/>
</dbReference>
<feature type="transmembrane region" description="Helical" evidence="1">
    <location>
        <begin position="68"/>
        <end position="92"/>
    </location>
</feature>
<protein>
    <submittedName>
        <fullName evidence="2">Uncharacterized protein</fullName>
    </submittedName>
</protein>
<reference evidence="2 3" key="1">
    <citation type="journal article" date="2014" name="Genome Biol.">
        <title>Transcriptome and methylome profiling reveals relics of genome dominance in the mesopolyploid Brassica oleracea.</title>
        <authorList>
            <person name="Parkin I.A."/>
            <person name="Koh C."/>
            <person name="Tang H."/>
            <person name="Robinson S.J."/>
            <person name="Kagale S."/>
            <person name="Clarke W.E."/>
            <person name="Town C.D."/>
            <person name="Nixon J."/>
            <person name="Krishnakumar V."/>
            <person name="Bidwell S.L."/>
            <person name="Denoeud F."/>
            <person name="Belcram H."/>
            <person name="Links M.G."/>
            <person name="Just J."/>
            <person name="Clarke C."/>
            <person name="Bender T."/>
            <person name="Huebert T."/>
            <person name="Mason A.S."/>
            <person name="Pires J.C."/>
            <person name="Barker G."/>
            <person name="Moore J."/>
            <person name="Walley P.G."/>
            <person name="Manoli S."/>
            <person name="Batley J."/>
            <person name="Edwards D."/>
            <person name="Nelson M.N."/>
            <person name="Wang X."/>
            <person name="Paterson A.H."/>
            <person name="King G."/>
            <person name="Bancroft I."/>
            <person name="Chalhoub B."/>
            <person name="Sharpe A.G."/>
        </authorList>
    </citation>
    <scope>NUCLEOTIDE SEQUENCE</scope>
    <source>
        <strain evidence="2 3">cv. TO1000</strain>
    </source>
</reference>
<reference evidence="2" key="2">
    <citation type="submission" date="2015-03" db="UniProtKB">
        <authorList>
            <consortium name="EnsemblPlants"/>
        </authorList>
    </citation>
    <scope>IDENTIFICATION</scope>
</reference>
<dbReference type="Proteomes" id="UP000032141">
    <property type="component" value="Chromosome C2"/>
</dbReference>
<dbReference type="EnsemblPlants" id="Bo2g092990.1">
    <property type="protein sequence ID" value="Bo2g092990.1"/>
    <property type="gene ID" value="Bo2g092990"/>
</dbReference>
<organism evidence="2 3">
    <name type="scientific">Brassica oleracea var. oleracea</name>
    <dbReference type="NCBI Taxonomy" id="109376"/>
    <lineage>
        <taxon>Eukaryota</taxon>
        <taxon>Viridiplantae</taxon>
        <taxon>Streptophyta</taxon>
        <taxon>Embryophyta</taxon>
        <taxon>Tracheophyta</taxon>
        <taxon>Spermatophyta</taxon>
        <taxon>Magnoliopsida</taxon>
        <taxon>eudicotyledons</taxon>
        <taxon>Gunneridae</taxon>
        <taxon>Pentapetalae</taxon>
        <taxon>rosids</taxon>
        <taxon>malvids</taxon>
        <taxon>Brassicales</taxon>
        <taxon>Brassicaceae</taxon>
        <taxon>Brassiceae</taxon>
        <taxon>Brassica</taxon>
    </lineage>
</organism>
<dbReference type="AlphaFoldDB" id="A0A0D3ARC2"/>
<keyword evidence="1" id="KW-0472">Membrane</keyword>
<dbReference type="HOGENOM" id="CLU_2018381_0_0_1"/>
<feature type="transmembrane region" description="Helical" evidence="1">
    <location>
        <begin position="41"/>
        <end position="62"/>
    </location>
</feature>
<evidence type="ECO:0000313" key="2">
    <source>
        <dbReference type="EnsemblPlants" id="Bo2g092990.1"/>
    </source>
</evidence>
<accession>A0A0D3ARC2</accession>
<evidence type="ECO:0000256" key="1">
    <source>
        <dbReference type="SAM" id="Phobius"/>
    </source>
</evidence>
<proteinExistence type="predicted"/>
<keyword evidence="1" id="KW-0812">Transmembrane</keyword>
<sequence>MFLASQSIIIQYPRYLLISSSTKALRISNPQSPPPSLLRSVFTGVATTTATLVITTTGHLYFIVSMKVMPMIVASIICVFCTLPAAFSFHLLKHLEASSQRWIASVIELCNGDRGQDVMSVTV</sequence>
<evidence type="ECO:0000313" key="3">
    <source>
        <dbReference type="Proteomes" id="UP000032141"/>
    </source>
</evidence>
<name>A0A0D3ARC2_BRAOL</name>
<keyword evidence="3" id="KW-1185">Reference proteome</keyword>